<reference evidence="7" key="1">
    <citation type="submission" date="2013-04" db="EMBL/GenBank/DDBJ databases">
        <title>The Genome Sequence of Fonticula alba ATCC 38817.</title>
        <authorList>
            <consortium name="The Broad Institute Genomics Platform"/>
            <person name="Russ C."/>
            <person name="Cuomo C."/>
            <person name="Burger G."/>
            <person name="Gray M.W."/>
            <person name="Holland P.W.H."/>
            <person name="King N."/>
            <person name="Lang F.B.F."/>
            <person name="Roger A.J."/>
            <person name="Ruiz-Trillo I."/>
            <person name="Brown M."/>
            <person name="Walker B."/>
            <person name="Young S."/>
            <person name="Zeng Q."/>
            <person name="Gargeya S."/>
            <person name="Fitzgerald M."/>
            <person name="Haas B."/>
            <person name="Abouelleil A."/>
            <person name="Allen A.W."/>
            <person name="Alvarado L."/>
            <person name="Arachchi H.M."/>
            <person name="Berlin A.M."/>
            <person name="Chapman S.B."/>
            <person name="Gainer-Dewar J."/>
            <person name="Goldberg J."/>
            <person name="Griggs A."/>
            <person name="Gujja S."/>
            <person name="Hansen M."/>
            <person name="Howarth C."/>
            <person name="Imamovic A."/>
            <person name="Ireland A."/>
            <person name="Larimer J."/>
            <person name="McCowan C."/>
            <person name="Murphy C."/>
            <person name="Pearson M."/>
            <person name="Poon T.W."/>
            <person name="Priest M."/>
            <person name="Roberts A."/>
            <person name="Saif S."/>
            <person name="Shea T."/>
            <person name="Sisk P."/>
            <person name="Sykes S."/>
            <person name="Wortman J."/>
            <person name="Nusbaum C."/>
            <person name="Birren B."/>
        </authorList>
    </citation>
    <scope>NUCLEOTIDE SEQUENCE [LARGE SCALE GENOMIC DNA]</scope>
    <source>
        <strain evidence="7">ATCC 38817</strain>
    </source>
</reference>
<evidence type="ECO:0000256" key="1">
    <source>
        <dbReference type="ARBA" id="ARBA00004123"/>
    </source>
</evidence>
<evidence type="ECO:0000256" key="4">
    <source>
        <dbReference type="ARBA" id="ARBA00023242"/>
    </source>
</evidence>
<comment type="subcellular location">
    <subcellularLocation>
        <location evidence="1">Nucleus</location>
    </subcellularLocation>
</comment>
<dbReference type="SMART" id="SM00320">
    <property type="entry name" value="WD40"/>
    <property type="match status" value="3"/>
</dbReference>
<dbReference type="Gene3D" id="2.130.10.10">
    <property type="entry name" value="YVTN repeat-like/Quinoprotein amine dehydrogenase"/>
    <property type="match status" value="2"/>
</dbReference>
<evidence type="ECO:0000256" key="3">
    <source>
        <dbReference type="ARBA" id="ARBA00022737"/>
    </source>
</evidence>
<evidence type="ECO:0000313" key="8">
    <source>
        <dbReference type="Proteomes" id="UP000030693"/>
    </source>
</evidence>
<dbReference type="Pfam" id="PF00400">
    <property type="entry name" value="WD40"/>
    <property type="match status" value="1"/>
</dbReference>
<dbReference type="EMBL" id="KB932205">
    <property type="protein sequence ID" value="KCV69828.1"/>
    <property type="molecule type" value="Genomic_DNA"/>
</dbReference>
<dbReference type="Proteomes" id="UP000030693">
    <property type="component" value="Unassembled WGS sequence"/>
</dbReference>
<dbReference type="PANTHER" id="PTHR44040:SF1">
    <property type="entry name" value="RETINOBLASTOMA-BINDING PROTEIN 5"/>
    <property type="match status" value="1"/>
</dbReference>
<dbReference type="eggNOG" id="KOG1273">
    <property type="taxonomic scope" value="Eukaryota"/>
</dbReference>
<feature type="region of interest" description="Disordered" evidence="6">
    <location>
        <begin position="187"/>
        <end position="246"/>
    </location>
</feature>
<dbReference type="PROSITE" id="PS50294">
    <property type="entry name" value="WD_REPEATS_REGION"/>
    <property type="match status" value="1"/>
</dbReference>
<evidence type="ECO:0000256" key="2">
    <source>
        <dbReference type="ARBA" id="ARBA00022574"/>
    </source>
</evidence>
<dbReference type="SUPFAM" id="SSF50978">
    <property type="entry name" value="WD40 repeat-like"/>
    <property type="match status" value="1"/>
</dbReference>
<accession>A0A058Z7C0</accession>
<evidence type="ECO:0000256" key="5">
    <source>
        <dbReference type="PROSITE-ProRule" id="PRU00221"/>
    </source>
</evidence>
<proteinExistence type="predicted"/>
<dbReference type="GeneID" id="20528025"/>
<evidence type="ECO:0000256" key="6">
    <source>
        <dbReference type="SAM" id="MobiDB-lite"/>
    </source>
</evidence>
<dbReference type="InterPro" id="IPR001680">
    <property type="entry name" value="WD40_rpt"/>
</dbReference>
<dbReference type="OrthoDB" id="196858at2759"/>
<dbReference type="STRING" id="691883.A0A058Z7C0"/>
<keyword evidence="8" id="KW-1185">Reference proteome</keyword>
<dbReference type="RefSeq" id="XP_009495434.1">
    <property type="nucleotide sequence ID" value="XM_009497159.1"/>
</dbReference>
<keyword evidence="3" id="KW-0677">Repeat</keyword>
<dbReference type="InterPro" id="IPR037850">
    <property type="entry name" value="RBBP5/Swd1"/>
</dbReference>
<dbReference type="PROSITE" id="PS50082">
    <property type="entry name" value="WD_REPEATS_2"/>
    <property type="match status" value="1"/>
</dbReference>
<feature type="compositionally biased region" description="Low complexity" evidence="6">
    <location>
        <begin position="204"/>
        <end position="219"/>
    </location>
</feature>
<dbReference type="InterPro" id="IPR015943">
    <property type="entry name" value="WD40/YVTN_repeat-like_dom_sf"/>
</dbReference>
<feature type="compositionally biased region" description="Gly residues" evidence="6">
    <location>
        <begin position="832"/>
        <end position="841"/>
    </location>
</feature>
<keyword evidence="2 5" id="KW-0853">WD repeat</keyword>
<feature type="repeat" description="WD" evidence="5">
    <location>
        <begin position="137"/>
        <end position="163"/>
    </location>
</feature>
<protein>
    <submittedName>
        <fullName evidence="7">Uncharacterized protein</fullName>
    </submittedName>
</protein>
<organism evidence="7">
    <name type="scientific">Fonticula alba</name>
    <name type="common">Slime mold</name>
    <dbReference type="NCBI Taxonomy" id="691883"/>
    <lineage>
        <taxon>Eukaryota</taxon>
        <taxon>Rotosphaerida</taxon>
        <taxon>Fonticulaceae</taxon>
        <taxon>Fonticula</taxon>
    </lineage>
</organism>
<dbReference type="AlphaFoldDB" id="A0A058Z7C0"/>
<dbReference type="PANTHER" id="PTHR44040">
    <property type="entry name" value="RETINOBLASTOMA-BINDING PROTEIN 5"/>
    <property type="match status" value="1"/>
</dbReference>
<dbReference type="InterPro" id="IPR036322">
    <property type="entry name" value="WD40_repeat_dom_sf"/>
</dbReference>
<dbReference type="GO" id="GO:0048188">
    <property type="term" value="C:Set1C/COMPASS complex"/>
    <property type="evidence" value="ECO:0007669"/>
    <property type="project" value="InterPro"/>
</dbReference>
<evidence type="ECO:0000313" key="7">
    <source>
        <dbReference type="EMBL" id="KCV69828.1"/>
    </source>
</evidence>
<feature type="region of interest" description="Disordered" evidence="6">
    <location>
        <begin position="828"/>
        <end position="861"/>
    </location>
</feature>
<keyword evidence="4" id="KW-0539">Nucleus</keyword>
<sequence length="861" mass="89352">MHRMLKTPAMDYVEFMRPVARRREPQAAVLALHPKGSLLAVGTGAAGASGTADAGVIALWDVANMTCAARWKAHGYALEPAVSLLHPGAGGDPPAGSLPVTVQDAPVPRARAGATQPAAVLDLSAWAARPVAGPCDISCLAWSARGRRLVSGSKDGRVRVWSLMDPPCAAGAQARPRTGVICVPTSKSAGVARRRGHPSGCGSGSDAARGPGPAPAGCPDDQEPADSDEKAESVDEEALPGQSGRSLQSMLVPSWQPNGMAVLSSCDPLSHVVRLVMDIHVGAPVLAVGFQPGDVNTVVISAQGREPITVDVHTGAFAPVFNRPVPDPTLPTGQLGLTPPIYLASGRSYGALAFDPTGSTLLLGDSRGQVHMVEFMGPIARRAARQAAQSKPDSLALSLTGTARCLSLGLGATGAVRDLVVAPSGSRLLAVTQRAVRLLDLNAGALLAPEPGASRRAEPLQLQHAFQDPVDHSKWLTAAFSHDLEHVVGAVADPTHQHRLFVWDRMEQFLRRQIHGPKDGLHGCVWHPSEPVMISLTSAATHIGASSIPRARRVIPRQLIFWAAPAASQFAVFMPLFREFPGNVHYIEREDEFDLPPAGTMYFAGTGANATGPFIDIDITSAAAAAVGLVEKLPAAGDVLSAPATMAGEAPLLATLEAACAAESAAAESASEVELDVETVDNVPDFDLASIATAVGEDPCDAPLDNIPASFAALCASDLTASRVVLHAAGGPGLRARLGTGFLPAALAYLALPAGDYGVEVDMYNDEQFIDTDDAAVFAATDPLPSSRPHAFVLERFLGALDPNDQVLVRLPCFAGVRCLQLEWLDGPESGPAGGPAGGPADGKRTAAAAAAAASKRRKKR</sequence>
<gene>
    <name evidence="7" type="ORF">H696_03300</name>
</gene>
<name>A0A058Z7C0_FONAL</name>